<dbReference type="OrthoDB" id="298012at2759"/>
<dbReference type="EMBL" id="CP089281">
    <property type="protein sequence ID" value="USP82416.1"/>
    <property type="molecule type" value="Genomic_DNA"/>
</dbReference>
<accession>A0A9Q9DYB4</accession>
<evidence type="ECO:0000313" key="3">
    <source>
        <dbReference type="Proteomes" id="UP001056012"/>
    </source>
</evidence>
<protein>
    <recommendedName>
        <fullName evidence="1">Flavin reductase like domain-containing protein</fullName>
    </recommendedName>
</protein>
<keyword evidence="3" id="KW-1185">Reference proteome</keyword>
<reference evidence="2" key="1">
    <citation type="submission" date="2021-12" db="EMBL/GenBank/DDBJ databases">
        <title>Curvularia clavata genome.</title>
        <authorList>
            <person name="Cao Y."/>
        </authorList>
    </citation>
    <scope>NUCLEOTIDE SEQUENCE</scope>
    <source>
        <strain evidence="2">Yc1106</strain>
    </source>
</reference>
<dbReference type="InterPro" id="IPR012349">
    <property type="entry name" value="Split_barrel_FMN-bd"/>
</dbReference>
<dbReference type="Pfam" id="PF01613">
    <property type="entry name" value="Flavin_Reduct"/>
    <property type="match status" value="1"/>
</dbReference>
<dbReference type="AlphaFoldDB" id="A0A9Q9DYB4"/>
<dbReference type="Gene3D" id="2.30.110.10">
    <property type="entry name" value="Electron Transport, Fmn-binding Protein, Chain A"/>
    <property type="match status" value="1"/>
</dbReference>
<dbReference type="SMART" id="SM00903">
    <property type="entry name" value="Flavin_Reduct"/>
    <property type="match status" value="1"/>
</dbReference>
<feature type="domain" description="Flavin reductase like" evidence="1">
    <location>
        <begin position="19"/>
        <end position="188"/>
    </location>
</feature>
<proteinExistence type="predicted"/>
<dbReference type="Proteomes" id="UP001056012">
    <property type="component" value="Chromosome 8"/>
</dbReference>
<gene>
    <name evidence="2" type="ORF">yc1106_09690</name>
</gene>
<dbReference type="GO" id="GO:0010181">
    <property type="term" value="F:FMN binding"/>
    <property type="evidence" value="ECO:0007669"/>
    <property type="project" value="InterPro"/>
</dbReference>
<dbReference type="PANTHER" id="PTHR43812">
    <property type="entry name" value="BLR2425 PROTEIN"/>
    <property type="match status" value="1"/>
</dbReference>
<dbReference type="InterPro" id="IPR002563">
    <property type="entry name" value="Flavin_Rdtase-like_dom"/>
</dbReference>
<dbReference type="SUPFAM" id="SSF50475">
    <property type="entry name" value="FMN-binding split barrel"/>
    <property type="match status" value="1"/>
</dbReference>
<evidence type="ECO:0000313" key="2">
    <source>
        <dbReference type="EMBL" id="USP82416.1"/>
    </source>
</evidence>
<evidence type="ECO:0000259" key="1">
    <source>
        <dbReference type="SMART" id="SM00903"/>
    </source>
</evidence>
<organism evidence="2 3">
    <name type="scientific">Curvularia clavata</name>
    <dbReference type="NCBI Taxonomy" id="95742"/>
    <lineage>
        <taxon>Eukaryota</taxon>
        <taxon>Fungi</taxon>
        <taxon>Dikarya</taxon>
        <taxon>Ascomycota</taxon>
        <taxon>Pezizomycotina</taxon>
        <taxon>Dothideomycetes</taxon>
        <taxon>Pleosporomycetidae</taxon>
        <taxon>Pleosporales</taxon>
        <taxon>Pleosporineae</taxon>
        <taxon>Pleosporaceae</taxon>
        <taxon>Curvularia</taxon>
    </lineage>
</organism>
<name>A0A9Q9DYB4_CURCL</name>
<dbReference type="VEuPathDB" id="FungiDB:yc1106_09690"/>
<sequence length="246" mass="27341">MFYQPGKEDHGLPYDPFKACVVPRPIGWISTVSPSTGTANLAPYSQFNNLTFDPPYVMFSANQTPSSSQKDTVRNTEATGKFIWNLAAYDLREQVNISAVQEAYGVDEFEKAGLEKEESKMSKVRIAGEKEVFIPMVKKSPIKFECEYYSTLRLPGNPPMGSVDVVIGKVVGIHIDERVLTDGKIDVRKTQPIARCGYYEYAVVREVFEMRIPGEDKAILAGLEGSSKANRRLDEGKGADRDEKGA</sequence>
<dbReference type="PANTHER" id="PTHR43812:SF2">
    <property type="entry name" value="FLAVIN REDUCTASE LIKE DOMAIN-CONTAINING PROTEIN"/>
    <property type="match status" value="1"/>
</dbReference>